<evidence type="ECO:0000256" key="2">
    <source>
        <dbReference type="ARBA" id="ARBA00005982"/>
    </source>
</evidence>
<accession>A0A2Z3GMW7</accession>
<comment type="similarity">
    <text evidence="2">Belongs to the major facilitator superfamily. Proton-dependent oligopeptide transporter (POT/PTR) (TC 2.A.17) family.</text>
</comment>
<gene>
    <name evidence="7" type="ORF">DDQ68_10055</name>
</gene>
<feature type="transmembrane region" description="Helical" evidence="6">
    <location>
        <begin position="345"/>
        <end position="371"/>
    </location>
</feature>
<comment type="subcellular location">
    <subcellularLocation>
        <location evidence="1">Membrane</location>
        <topology evidence="1">Multi-pass membrane protein</topology>
    </subcellularLocation>
</comment>
<keyword evidence="4 6" id="KW-1133">Transmembrane helix</keyword>
<keyword evidence="8" id="KW-1185">Reference proteome</keyword>
<proteinExistence type="inferred from homology"/>
<keyword evidence="5 6" id="KW-0472">Membrane</keyword>
<evidence type="ECO:0000256" key="1">
    <source>
        <dbReference type="ARBA" id="ARBA00004141"/>
    </source>
</evidence>
<name>A0A2Z3GMW7_9BACT</name>
<feature type="transmembrane region" description="Helical" evidence="6">
    <location>
        <begin position="280"/>
        <end position="304"/>
    </location>
</feature>
<evidence type="ECO:0000313" key="7">
    <source>
        <dbReference type="EMBL" id="AWM33087.1"/>
    </source>
</evidence>
<feature type="transmembrane region" description="Helical" evidence="6">
    <location>
        <begin position="67"/>
        <end position="87"/>
    </location>
</feature>
<dbReference type="GO" id="GO:0016020">
    <property type="term" value="C:membrane"/>
    <property type="evidence" value="ECO:0007669"/>
    <property type="project" value="UniProtKB-SubCell"/>
</dbReference>
<dbReference type="RefSeq" id="WP_109656174.1">
    <property type="nucleotide sequence ID" value="NZ_CP029145.1"/>
</dbReference>
<organism evidence="7 8">
    <name type="scientific">Hymenobacter nivis</name>
    <dbReference type="NCBI Taxonomy" id="1850093"/>
    <lineage>
        <taxon>Bacteria</taxon>
        <taxon>Pseudomonadati</taxon>
        <taxon>Bacteroidota</taxon>
        <taxon>Cytophagia</taxon>
        <taxon>Cytophagales</taxon>
        <taxon>Hymenobacteraceae</taxon>
        <taxon>Hymenobacter</taxon>
    </lineage>
</organism>
<feature type="transmembrane region" description="Helical" evidence="6">
    <location>
        <begin position="158"/>
        <end position="179"/>
    </location>
</feature>
<keyword evidence="3 6" id="KW-0812">Transmembrane</keyword>
<dbReference type="EMBL" id="CP029145">
    <property type="protein sequence ID" value="AWM33087.1"/>
    <property type="molecule type" value="Genomic_DNA"/>
</dbReference>
<evidence type="ECO:0000256" key="4">
    <source>
        <dbReference type="ARBA" id="ARBA00022989"/>
    </source>
</evidence>
<dbReference type="InterPro" id="IPR036259">
    <property type="entry name" value="MFS_trans_sf"/>
</dbReference>
<reference evidence="8" key="1">
    <citation type="submission" date="2018-04" db="EMBL/GenBank/DDBJ databases">
        <title>Complete genome of Antarctic heterotrophic bacterium Hymenobacter nivis.</title>
        <authorList>
            <person name="Terashima M."/>
        </authorList>
    </citation>
    <scope>NUCLEOTIDE SEQUENCE [LARGE SCALE GENOMIC DNA]</scope>
    <source>
        <strain evidence="8">NBRC 111535</strain>
    </source>
</reference>
<dbReference type="AlphaFoldDB" id="A0A2Z3GMW7"/>
<evidence type="ECO:0000313" key="8">
    <source>
        <dbReference type="Proteomes" id="UP000245999"/>
    </source>
</evidence>
<feature type="transmembrane region" description="Helical" evidence="6">
    <location>
        <begin position="29"/>
        <end position="47"/>
    </location>
</feature>
<evidence type="ECO:0000256" key="6">
    <source>
        <dbReference type="SAM" id="Phobius"/>
    </source>
</evidence>
<evidence type="ECO:0000256" key="3">
    <source>
        <dbReference type="ARBA" id="ARBA00022692"/>
    </source>
</evidence>
<feature type="transmembrane region" description="Helical" evidence="6">
    <location>
        <begin position="185"/>
        <end position="204"/>
    </location>
</feature>
<dbReference type="OrthoDB" id="9772725at2"/>
<dbReference type="SUPFAM" id="SSF103473">
    <property type="entry name" value="MFS general substrate transporter"/>
    <property type="match status" value="1"/>
</dbReference>
<sequence length="451" mass="47824">MSHPAAPAAPAVFPKALPFIIGSEVAERFSYYGMLTILPTFLVAQFFNPTHAGALTAGAEARANELVHSFAALGYALPVVGALLADWVLGKYRIILYLSILYCGGHALLAAFSDDLAGFRLGLLVVAVGMGGIKSSVSANLGDQFTQANASLLPKAYGWFQMSIDVGAALATVITPLLYQHFGPAVAFGVPGLLMATAALTFWLGRRRYVRVPPTGFRAGLRQTLGPGEGRAALRRILAVFAFVPALWMLNEQSSSEWVLQATHLNRELWPGFTPLAEQLQLAGIVFGIGMNPLLTYGIYPALARRGLHVTPLRRMGAGMVVAALAVLIIGGVQRGVDAGGHPSAWWQVLAYCVLVSGVITVAITGLEYAYTHAPRALKSLTTALWVLTIAAANFGLSLLNGSIARGGWLAGLHGANFYWFSVALMAVNVTLFALVATRQHEQVYVGPGAA</sequence>
<dbReference type="InterPro" id="IPR000109">
    <property type="entry name" value="POT_fam"/>
</dbReference>
<protein>
    <submittedName>
        <fullName evidence="7">MFS transporter</fullName>
    </submittedName>
</protein>
<feature type="transmembrane region" description="Helical" evidence="6">
    <location>
        <begin position="316"/>
        <end position="333"/>
    </location>
</feature>
<dbReference type="Pfam" id="PF00854">
    <property type="entry name" value="PTR2"/>
    <property type="match status" value="2"/>
</dbReference>
<evidence type="ECO:0000256" key="5">
    <source>
        <dbReference type="ARBA" id="ARBA00023136"/>
    </source>
</evidence>
<dbReference type="Gene3D" id="1.20.1250.20">
    <property type="entry name" value="MFS general substrate transporter like domains"/>
    <property type="match status" value="2"/>
</dbReference>
<feature type="transmembrane region" description="Helical" evidence="6">
    <location>
        <begin position="94"/>
        <end position="112"/>
    </location>
</feature>
<feature type="transmembrane region" description="Helical" evidence="6">
    <location>
        <begin position="417"/>
        <end position="437"/>
    </location>
</feature>
<dbReference type="Proteomes" id="UP000245999">
    <property type="component" value="Chromosome"/>
</dbReference>
<feature type="transmembrane region" description="Helical" evidence="6">
    <location>
        <begin position="118"/>
        <end position="137"/>
    </location>
</feature>
<dbReference type="GO" id="GO:0022857">
    <property type="term" value="F:transmembrane transporter activity"/>
    <property type="evidence" value="ECO:0007669"/>
    <property type="project" value="InterPro"/>
</dbReference>
<dbReference type="PANTHER" id="PTHR11654">
    <property type="entry name" value="OLIGOPEPTIDE TRANSPORTER-RELATED"/>
    <property type="match status" value="1"/>
</dbReference>
<feature type="transmembrane region" description="Helical" evidence="6">
    <location>
        <begin position="383"/>
        <end position="405"/>
    </location>
</feature>
<dbReference type="KEGG" id="hnv:DDQ68_10055"/>
<feature type="transmembrane region" description="Helical" evidence="6">
    <location>
        <begin position="232"/>
        <end position="250"/>
    </location>
</feature>